<organism evidence="2 3">
    <name type="scientific">Ezakiella coagulans</name>
    <dbReference type="NCBI Taxonomy" id="46507"/>
    <lineage>
        <taxon>Bacteria</taxon>
        <taxon>Bacillati</taxon>
        <taxon>Bacillota</taxon>
        <taxon>Tissierellia</taxon>
        <taxon>Ezakiella</taxon>
    </lineage>
</organism>
<gene>
    <name evidence="2" type="ORF">C7381_10349</name>
</gene>
<reference evidence="2 3" key="1">
    <citation type="submission" date="2018-04" db="EMBL/GenBank/DDBJ databases">
        <title>Genomic Encyclopedia of Type Strains, Phase IV (KMG-IV): sequencing the most valuable type-strain genomes for metagenomic binning, comparative biology and taxonomic classification.</title>
        <authorList>
            <person name="Goeker M."/>
        </authorList>
    </citation>
    <scope>NUCLEOTIDE SEQUENCE [LARGE SCALE GENOMIC DNA]</scope>
    <source>
        <strain evidence="2 3">DSM 20705</strain>
    </source>
</reference>
<protein>
    <submittedName>
        <fullName evidence="2">Uncharacterized protein</fullName>
    </submittedName>
</protein>
<evidence type="ECO:0000313" key="2">
    <source>
        <dbReference type="EMBL" id="PVY94811.1"/>
    </source>
</evidence>
<evidence type="ECO:0000313" key="3">
    <source>
        <dbReference type="Proteomes" id="UP000245793"/>
    </source>
</evidence>
<dbReference type="Proteomes" id="UP000245793">
    <property type="component" value="Unassembled WGS sequence"/>
</dbReference>
<accession>A0A2U1E4G2</accession>
<keyword evidence="3" id="KW-1185">Reference proteome</keyword>
<evidence type="ECO:0000256" key="1">
    <source>
        <dbReference type="SAM" id="Phobius"/>
    </source>
</evidence>
<keyword evidence="1" id="KW-0472">Membrane</keyword>
<proteinExistence type="predicted"/>
<keyword evidence="1" id="KW-0812">Transmembrane</keyword>
<dbReference type="EMBL" id="QEKV01000003">
    <property type="protein sequence ID" value="PVY94811.1"/>
    <property type="molecule type" value="Genomic_DNA"/>
</dbReference>
<name>A0A2U1E4G2_9FIRM</name>
<dbReference type="AlphaFoldDB" id="A0A2U1E4G2"/>
<keyword evidence="1" id="KW-1133">Transmembrane helix</keyword>
<sequence length="38" mass="4292">MRNKRPIDTMLLRALAVGGVLMLLSAILYYKIFIVGLK</sequence>
<comment type="caution">
    <text evidence="2">The sequence shown here is derived from an EMBL/GenBank/DDBJ whole genome shotgun (WGS) entry which is preliminary data.</text>
</comment>
<feature type="transmembrane region" description="Helical" evidence="1">
    <location>
        <begin position="12"/>
        <end position="32"/>
    </location>
</feature>